<evidence type="ECO:0000313" key="2">
    <source>
        <dbReference type="EMBL" id="OGI63592.1"/>
    </source>
</evidence>
<organism evidence="2 3">
    <name type="scientific">Candidatus Muproteobacteria bacterium RBG_16_60_9</name>
    <dbReference type="NCBI Taxonomy" id="1817755"/>
    <lineage>
        <taxon>Bacteria</taxon>
        <taxon>Pseudomonadati</taxon>
        <taxon>Pseudomonadota</taxon>
        <taxon>Candidatus Muproteobacteria</taxon>
    </lineage>
</organism>
<sequence>MNKMSQPMANVINRSPIPAHRVSPYKLARVEKVDLPDAGRGQHWYEYVLDNGRSTITGHRRGSLKDVTAHAHRYAEQLNTRALGSHSVWSTRRTDAKAKSR</sequence>
<accession>A0A1F6V1T1</accession>
<comment type="caution">
    <text evidence="2">The sequence shown here is derived from an EMBL/GenBank/DDBJ whole genome shotgun (WGS) entry which is preliminary data.</text>
</comment>
<feature type="region of interest" description="Disordered" evidence="1">
    <location>
        <begin position="1"/>
        <end position="20"/>
    </location>
</feature>
<dbReference type="Proteomes" id="UP000179076">
    <property type="component" value="Unassembled WGS sequence"/>
</dbReference>
<gene>
    <name evidence="2" type="ORF">A2W18_07550</name>
</gene>
<proteinExistence type="predicted"/>
<dbReference type="AlphaFoldDB" id="A0A1F6V1T1"/>
<dbReference type="EMBL" id="MFSP01000151">
    <property type="protein sequence ID" value="OGI63592.1"/>
    <property type="molecule type" value="Genomic_DNA"/>
</dbReference>
<reference evidence="2 3" key="1">
    <citation type="journal article" date="2016" name="Nat. Commun.">
        <title>Thousands of microbial genomes shed light on interconnected biogeochemical processes in an aquifer system.</title>
        <authorList>
            <person name="Anantharaman K."/>
            <person name="Brown C.T."/>
            <person name="Hug L.A."/>
            <person name="Sharon I."/>
            <person name="Castelle C.J."/>
            <person name="Probst A.J."/>
            <person name="Thomas B.C."/>
            <person name="Singh A."/>
            <person name="Wilkins M.J."/>
            <person name="Karaoz U."/>
            <person name="Brodie E.L."/>
            <person name="Williams K.H."/>
            <person name="Hubbard S.S."/>
            <person name="Banfield J.F."/>
        </authorList>
    </citation>
    <scope>NUCLEOTIDE SEQUENCE [LARGE SCALE GENOMIC DNA]</scope>
</reference>
<protein>
    <submittedName>
        <fullName evidence="2">Uncharacterized protein</fullName>
    </submittedName>
</protein>
<evidence type="ECO:0000313" key="3">
    <source>
        <dbReference type="Proteomes" id="UP000179076"/>
    </source>
</evidence>
<evidence type="ECO:0000256" key="1">
    <source>
        <dbReference type="SAM" id="MobiDB-lite"/>
    </source>
</evidence>
<name>A0A1F6V1T1_9PROT</name>